<feature type="domain" description="EF-hand" evidence="1">
    <location>
        <begin position="133"/>
        <end position="162"/>
    </location>
</feature>
<dbReference type="SMART" id="SM00054">
    <property type="entry name" value="EFh"/>
    <property type="match status" value="3"/>
</dbReference>
<evidence type="ECO:0000313" key="3">
    <source>
        <dbReference type="Proteomes" id="UP001551675"/>
    </source>
</evidence>
<dbReference type="InterPro" id="IPR002048">
    <property type="entry name" value="EF_hand_dom"/>
</dbReference>
<dbReference type="Gene3D" id="1.10.238.10">
    <property type="entry name" value="EF-hand"/>
    <property type="match status" value="1"/>
</dbReference>
<dbReference type="EMBL" id="JBFALK010000003">
    <property type="protein sequence ID" value="MEV0968251.1"/>
    <property type="molecule type" value="Genomic_DNA"/>
</dbReference>
<accession>A0ABV3G9Z0</accession>
<sequence>MSSEFQRHKISNVFHLMDTDHNGVLEESDFAALAERWASYREGTDRHLVQALMMGWWATLLAASDEDADPAEGEVSLEGTLRVVDRLGDMTSSVEGTAKAMFEIIDENGDDLISAEEYNRLIEVWNGFPIDTDTTFSLLDLNDDGYLTKEEFILLWTQFWVGDNPDEPGTWMFGRFEFPEARVG</sequence>
<dbReference type="PROSITE" id="PS50222">
    <property type="entry name" value="EF_HAND_2"/>
    <property type="match status" value="3"/>
</dbReference>
<protein>
    <submittedName>
        <fullName evidence="2">EF-hand domain-containing protein</fullName>
    </submittedName>
</protein>
<dbReference type="Proteomes" id="UP001551675">
    <property type="component" value="Unassembled WGS sequence"/>
</dbReference>
<gene>
    <name evidence="2" type="ORF">AB0I59_06420</name>
</gene>
<dbReference type="PROSITE" id="PS00018">
    <property type="entry name" value="EF_HAND_1"/>
    <property type="match status" value="3"/>
</dbReference>
<feature type="domain" description="EF-hand" evidence="1">
    <location>
        <begin position="5"/>
        <end position="40"/>
    </location>
</feature>
<feature type="domain" description="EF-hand" evidence="1">
    <location>
        <begin position="93"/>
        <end position="128"/>
    </location>
</feature>
<comment type="caution">
    <text evidence="2">The sequence shown here is derived from an EMBL/GenBank/DDBJ whole genome shotgun (WGS) entry which is preliminary data.</text>
</comment>
<organism evidence="2 3">
    <name type="scientific">Microtetraspora glauca</name>
    <dbReference type="NCBI Taxonomy" id="1996"/>
    <lineage>
        <taxon>Bacteria</taxon>
        <taxon>Bacillati</taxon>
        <taxon>Actinomycetota</taxon>
        <taxon>Actinomycetes</taxon>
        <taxon>Streptosporangiales</taxon>
        <taxon>Streptosporangiaceae</taxon>
        <taxon>Microtetraspora</taxon>
    </lineage>
</organism>
<dbReference type="InterPro" id="IPR011992">
    <property type="entry name" value="EF-hand-dom_pair"/>
</dbReference>
<evidence type="ECO:0000259" key="1">
    <source>
        <dbReference type="PROSITE" id="PS50222"/>
    </source>
</evidence>
<reference evidence="2 3" key="1">
    <citation type="submission" date="2024-06" db="EMBL/GenBank/DDBJ databases">
        <title>The Natural Products Discovery Center: Release of the First 8490 Sequenced Strains for Exploring Actinobacteria Biosynthetic Diversity.</title>
        <authorList>
            <person name="Kalkreuter E."/>
            <person name="Kautsar S.A."/>
            <person name="Yang D."/>
            <person name="Bader C.D."/>
            <person name="Teijaro C.N."/>
            <person name="Fluegel L."/>
            <person name="Davis C.M."/>
            <person name="Simpson J.R."/>
            <person name="Lauterbach L."/>
            <person name="Steele A.D."/>
            <person name="Gui C."/>
            <person name="Meng S."/>
            <person name="Li G."/>
            <person name="Viehrig K."/>
            <person name="Ye F."/>
            <person name="Su P."/>
            <person name="Kiefer A.F."/>
            <person name="Nichols A."/>
            <person name="Cepeda A.J."/>
            <person name="Yan W."/>
            <person name="Fan B."/>
            <person name="Jiang Y."/>
            <person name="Adhikari A."/>
            <person name="Zheng C.-J."/>
            <person name="Schuster L."/>
            <person name="Cowan T.M."/>
            <person name="Smanski M.J."/>
            <person name="Chevrette M.G."/>
            <person name="De Carvalho L.P.S."/>
            <person name="Shen B."/>
        </authorList>
    </citation>
    <scope>NUCLEOTIDE SEQUENCE [LARGE SCALE GENOMIC DNA]</scope>
    <source>
        <strain evidence="2 3">NPDC050100</strain>
    </source>
</reference>
<dbReference type="Pfam" id="PF13499">
    <property type="entry name" value="EF-hand_7"/>
    <property type="match status" value="1"/>
</dbReference>
<evidence type="ECO:0000313" key="2">
    <source>
        <dbReference type="EMBL" id="MEV0968251.1"/>
    </source>
</evidence>
<dbReference type="SUPFAM" id="SSF47473">
    <property type="entry name" value="EF-hand"/>
    <property type="match status" value="1"/>
</dbReference>
<name>A0ABV3G9Z0_MICGL</name>
<keyword evidence="3" id="KW-1185">Reference proteome</keyword>
<proteinExistence type="predicted"/>
<dbReference type="RefSeq" id="WP_061252836.1">
    <property type="nucleotide sequence ID" value="NZ_JBFALK010000003.1"/>
</dbReference>
<dbReference type="InterPro" id="IPR018247">
    <property type="entry name" value="EF_Hand_1_Ca_BS"/>
</dbReference>